<dbReference type="AlphaFoldDB" id="A0A8S1IZQ4"/>
<comment type="caution">
    <text evidence="10">The sequence shown here is derived from an EMBL/GenBank/DDBJ whole genome shotgun (WGS) entry which is preliminary data.</text>
</comment>
<evidence type="ECO:0008006" key="12">
    <source>
        <dbReference type="Google" id="ProtNLM"/>
    </source>
</evidence>
<dbReference type="OrthoDB" id="406505at2759"/>
<dbReference type="SUPFAM" id="SSF49590">
    <property type="entry name" value="PHL pollen allergen"/>
    <property type="match status" value="1"/>
</dbReference>
<dbReference type="Proteomes" id="UP000708148">
    <property type="component" value="Unassembled WGS sequence"/>
</dbReference>
<dbReference type="InterPro" id="IPR036749">
    <property type="entry name" value="Expansin_CBD_sf"/>
</dbReference>
<dbReference type="SUPFAM" id="SSF50685">
    <property type="entry name" value="Barwin-like endoglucanases"/>
    <property type="match status" value="1"/>
</dbReference>
<dbReference type="PROSITE" id="PS50842">
    <property type="entry name" value="EXPANSIN_EG45"/>
    <property type="match status" value="1"/>
</dbReference>
<proteinExistence type="inferred from homology"/>
<keyword evidence="4" id="KW-0964">Secreted</keyword>
<dbReference type="InterPro" id="IPR036908">
    <property type="entry name" value="RlpA-like_sf"/>
</dbReference>
<dbReference type="GO" id="GO:0016020">
    <property type="term" value="C:membrane"/>
    <property type="evidence" value="ECO:0007669"/>
    <property type="project" value="UniProtKB-SubCell"/>
</dbReference>
<keyword evidence="5" id="KW-0472">Membrane</keyword>
<feature type="chain" id="PRO_5035748988" description="Expansin-like EG45 domain-containing protein" evidence="7">
    <location>
        <begin position="35"/>
        <end position="370"/>
    </location>
</feature>
<organism evidence="10 11">
    <name type="scientific">Ostreobium quekettii</name>
    <dbReference type="NCBI Taxonomy" id="121088"/>
    <lineage>
        <taxon>Eukaryota</taxon>
        <taxon>Viridiplantae</taxon>
        <taxon>Chlorophyta</taxon>
        <taxon>core chlorophytes</taxon>
        <taxon>Ulvophyceae</taxon>
        <taxon>TCBD clade</taxon>
        <taxon>Bryopsidales</taxon>
        <taxon>Ostreobineae</taxon>
        <taxon>Ostreobiaceae</taxon>
        <taxon>Ostreobium</taxon>
    </lineage>
</organism>
<dbReference type="InterPro" id="IPR002963">
    <property type="entry name" value="Expansin"/>
</dbReference>
<feature type="compositionally biased region" description="Low complexity" evidence="6">
    <location>
        <begin position="278"/>
        <end position="294"/>
    </location>
</feature>
<evidence type="ECO:0000313" key="11">
    <source>
        <dbReference type="Proteomes" id="UP000708148"/>
    </source>
</evidence>
<protein>
    <recommendedName>
        <fullName evidence="12">Expansin-like EG45 domain-containing protein</fullName>
    </recommendedName>
</protein>
<dbReference type="CDD" id="cd22271">
    <property type="entry name" value="DPBB_EXP_N-like"/>
    <property type="match status" value="1"/>
</dbReference>
<reference evidence="10" key="1">
    <citation type="submission" date="2020-12" db="EMBL/GenBank/DDBJ databases">
        <authorList>
            <person name="Iha C."/>
        </authorList>
    </citation>
    <scope>NUCLEOTIDE SEQUENCE</scope>
</reference>
<evidence type="ECO:0000259" key="9">
    <source>
        <dbReference type="PROSITE" id="PS50843"/>
    </source>
</evidence>
<evidence type="ECO:0000256" key="2">
    <source>
        <dbReference type="ARBA" id="ARBA00004191"/>
    </source>
</evidence>
<dbReference type="InterPro" id="IPR007117">
    <property type="entry name" value="Expansin_CBD"/>
</dbReference>
<feature type="domain" description="Expansin-like EG45" evidence="8">
    <location>
        <begin position="65"/>
        <end position="174"/>
    </location>
</feature>
<dbReference type="EMBL" id="CAJHUC010001318">
    <property type="protein sequence ID" value="CAD7700663.1"/>
    <property type="molecule type" value="Genomic_DNA"/>
</dbReference>
<dbReference type="Gene3D" id="2.60.40.760">
    <property type="entry name" value="Expansin, cellulose-binding-like domain"/>
    <property type="match status" value="1"/>
</dbReference>
<evidence type="ECO:0000256" key="5">
    <source>
        <dbReference type="ARBA" id="ARBA00023136"/>
    </source>
</evidence>
<evidence type="ECO:0000256" key="6">
    <source>
        <dbReference type="SAM" id="MobiDB-lite"/>
    </source>
</evidence>
<evidence type="ECO:0000313" key="10">
    <source>
        <dbReference type="EMBL" id="CAD7700663.1"/>
    </source>
</evidence>
<feature type="signal peptide" evidence="7">
    <location>
        <begin position="1"/>
        <end position="34"/>
    </location>
</feature>
<comment type="subcellular location">
    <subcellularLocation>
        <location evidence="1">Membrane</location>
        <topology evidence="1">Peripheral membrane protein</topology>
    </subcellularLocation>
    <subcellularLocation>
        <location evidence="2">Secreted</location>
        <location evidence="2">Cell wall</location>
    </subcellularLocation>
</comment>
<dbReference type="GO" id="GO:0009664">
    <property type="term" value="P:plant-type cell wall organization"/>
    <property type="evidence" value="ECO:0007669"/>
    <property type="project" value="InterPro"/>
</dbReference>
<evidence type="ECO:0000259" key="8">
    <source>
        <dbReference type="PROSITE" id="PS50842"/>
    </source>
</evidence>
<dbReference type="Gene3D" id="2.40.40.10">
    <property type="entry name" value="RlpA-like domain"/>
    <property type="match status" value="1"/>
</dbReference>
<evidence type="ECO:0000256" key="1">
    <source>
        <dbReference type="ARBA" id="ARBA00004170"/>
    </source>
</evidence>
<gene>
    <name evidence="10" type="ORF">OSTQU699_LOCUS6022</name>
</gene>
<name>A0A8S1IZQ4_9CHLO</name>
<dbReference type="PANTHER" id="PTHR31867">
    <property type="entry name" value="EXPANSIN-A15"/>
    <property type="match status" value="1"/>
</dbReference>
<dbReference type="InterPro" id="IPR007112">
    <property type="entry name" value="Expansin/allergen_DPBB_dom"/>
</dbReference>
<keyword evidence="4" id="KW-0134">Cell wall</keyword>
<sequence length="370" mass="38354">MSGRGSIGTIAAMAIAERMAVVALVLGVASGALAANQPLTEWVGGSANHFGGPAEGDPFNPLVPIGGCSYGELNPMEFPHYNILSVAPDSELVSGKSMGGCGSCFELQCADSVEKCNNGPFSNSVVAMVGGTCLAGCGGTHVNLHVFAFDQLAPIRLGNIQIRMRQVTCTPKAKISVKVKTYRVGEGGYIKFVIRNVPGDGGLTAVELKGTQETGSWRPAENHFGAAWEASLLPDAPLDMRLTNTLGEQLVLKGVVPSAGFIGDIETGQQFRKAGRWAQAAQAEPPPSSAASSPWTNESSIYVGPSPAPTSYPPDDFAPQPAPPPYNGVTASLLDKLRGLFLGTPAPPGQDDGSTTSTTTVLTFPILSGR</sequence>
<evidence type="ECO:0000256" key="4">
    <source>
        <dbReference type="ARBA" id="ARBA00022512"/>
    </source>
</evidence>
<comment type="similarity">
    <text evidence="3">Belongs to the expansin family. Expansin A subfamily.</text>
</comment>
<evidence type="ECO:0000256" key="3">
    <source>
        <dbReference type="ARBA" id="ARBA00005392"/>
    </source>
</evidence>
<feature type="region of interest" description="Disordered" evidence="6">
    <location>
        <begin position="273"/>
        <end position="370"/>
    </location>
</feature>
<feature type="domain" description="Expansin-like CBD" evidence="9">
    <location>
        <begin position="188"/>
        <end position="268"/>
    </location>
</feature>
<keyword evidence="11" id="KW-1185">Reference proteome</keyword>
<keyword evidence="7" id="KW-0732">Signal</keyword>
<evidence type="ECO:0000256" key="7">
    <source>
        <dbReference type="SAM" id="SignalP"/>
    </source>
</evidence>
<dbReference type="PROSITE" id="PS50843">
    <property type="entry name" value="EXPANSIN_CBD"/>
    <property type="match status" value="1"/>
</dbReference>
<accession>A0A8S1IZQ4</accession>
<dbReference type="Pfam" id="PF01357">
    <property type="entry name" value="Expansin_C"/>
    <property type="match status" value="1"/>
</dbReference>